<keyword evidence="1" id="KW-0678">Repressor</keyword>
<reference evidence="7 8" key="1">
    <citation type="submission" date="2020-03" db="EMBL/GenBank/DDBJ databases">
        <title>WGS of actinomycetes isolated from Thailand.</title>
        <authorList>
            <person name="Thawai C."/>
        </authorList>
    </citation>
    <scope>NUCLEOTIDE SEQUENCE [LARGE SCALE GENOMIC DNA]</scope>
    <source>
        <strain evidence="7 8">FMUSA5-5</strain>
    </source>
</reference>
<dbReference type="SUPFAM" id="SSF46955">
    <property type="entry name" value="Putative DNA-binding domain"/>
    <property type="match status" value="1"/>
</dbReference>
<comment type="caution">
    <text evidence="7">The sequence shown here is derived from an EMBL/GenBank/DDBJ whole genome shotgun (WGS) entry which is preliminary data.</text>
</comment>
<accession>A0ABX1BRN8</accession>
<proteinExistence type="predicted"/>
<name>A0ABX1BRN8_9ACTN</name>
<organism evidence="7 8">
    <name type="scientific">Nonomuraea composti</name>
    <dbReference type="NCBI Taxonomy" id="2720023"/>
    <lineage>
        <taxon>Bacteria</taxon>
        <taxon>Bacillati</taxon>
        <taxon>Actinomycetota</taxon>
        <taxon>Actinomycetes</taxon>
        <taxon>Streptosporangiales</taxon>
        <taxon>Streptosporangiaceae</taxon>
        <taxon>Nonomuraea</taxon>
    </lineage>
</organism>
<evidence type="ECO:0000313" key="8">
    <source>
        <dbReference type="Proteomes" id="UP000696294"/>
    </source>
</evidence>
<gene>
    <name evidence="7" type="ORF">HCN51_49745</name>
</gene>
<dbReference type="Gene3D" id="1.10.1660.10">
    <property type="match status" value="1"/>
</dbReference>
<dbReference type="RefSeq" id="WP_168019540.1">
    <property type="nucleotide sequence ID" value="NZ_JAATEP010000065.1"/>
</dbReference>
<keyword evidence="4" id="KW-0804">Transcription</keyword>
<evidence type="ECO:0000256" key="1">
    <source>
        <dbReference type="ARBA" id="ARBA00022491"/>
    </source>
</evidence>
<evidence type="ECO:0000256" key="5">
    <source>
        <dbReference type="SAM" id="MobiDB-lite"/>
    </source>
</evidence>
<evidence type="ECO:0000259" key="6">
    <source>
        <dbReference type="PROSITE" id="PS50937"/>
    </source>
</evidence>
<dbReference type="InterPro" id="IPR000551">
    <property type="entry name" value="MerR-type_HTH_dom"/>
</dbReference>
<dbReference type="PRINTS" id="PR00040">
    <property type="entry name" value="HTHMERR"/>
</dbReference>
<dbReference type="InterPro" id="IPR047057">
    <property type="entry name" value="MerR_fam"/>
</dbReference>
<dbReference type="PANTHER" id="PTHR30204:SF69">
    <property type="entry name" value="MERR-FAMILY TRANSCRIPTIONAL REGULATOR"/>
    <property type="match status" value="1"/>
</dbReference>
<feature type="region of interest" description="Disordered" evidence="5">
    <location>
        <begin position="122"/>
        <end position="151"/>
    </location>
</feature>
<dbReference type="PANTHER" id="PTHR30204">
    <property type="entry name" value="REDOX-CYCLING DRUG-SENSING TRANSCRIPTIONAL ACTIVATOR SOXR"/>
    <property type="match status" value="1"/>
</dbReference>
<dbReference type="SMART" id="SM00422">
    <property type="entry name" value="HTH_MERR"/>
    <property type="match status" value="1"/>
</dbReference>
<dbReference type="PROSITE" id="PS50937">
    <property type="entry name" value="HTH_MERR_2"/>
    <property type="match status" value="1"/>
</dbReference>
<evidence type="ECO:0000256" key="4">
    <source>
        <dbReference type="ARBA" id="ARBA00023163"/>
    </source>
</evidence>
<feature type="compositionally biased region" description="Basic and acidic residues" evidence="5">
    <location>
        <begin position="122"/>
        <end position="145"/>
    </location>
</feature>
<evidence type="ECO:0000256" key="3">
    <source>
        <dbReference type="ARBA" id="ARBA00023125"/>
    </source>
</evidence>
<feature type="domain" description="HTH merR-type" evidence="6">
    <location>
        <begin position="1"/>
        <end position="68"/>
    </location>
</feature>
<keyword evidence="2" id="KW-0805">Transcription regulation</keyword>
<sequence>MLIGELARETGTTPRALRFYEEQGLLTSERTPAGYRVYGPDAARRVRNIRDLLTSGFTVEDVRSFLPHLDGDLPPVICYHPSCEADYEVAERRLAALDERIATLTRLRDQVAARMPWLDRARRPAGERAEAHAHRPADDRAEAHARRPAGA</sequence>
<protein>
    <submittedName>
        <fullName evidence="7">MerR family transcriptional regulator</fullName>
    </submittedName>
</protein>
<keyword evidence="8" id="KW-1185">Reference proteome</keyword>
<dbReference type="InterPro" id="IPR009061">
    <property type="entry name" value="DNA-bd_dom_put_sf"/>
</dbReference>
<dbReference type="Proteomes" id="UP000696294">
    <property type="component" value="Unassembled WGS sequence"/>
</dbReference>
<evidence type="ECO:0000313" key="7">
    <source>
        <dbReference type="EMBL" id="NJP97423.1"/>
    </source>
</evidence>
<keyword evidence="3" id="KW-0238">DNA-binding</keyword>
<dbReference type="EMBL" id="JAATEP010000065">
    <property type="protein sequence ID" value="NJP97423.1"/>
    <property type="molecule type" value="Genomic_DNA"/>
</dbReference>
<evidence type="ECO:0000256" key="2">
    <source>
        <dbReference type="ARBA" id="ARBA00023015"/>
    </source>
</evidence>
<dbReference type="Pfam" id="PF13411">
    <property type="entry name" value="MerR_1"/>
    <property type="match status" value="1"/>
</dbReference>